<dbReference type="OrthoDB" id="9816309at2"/>
<keyword evidence="4" id="KW-0808">Transferase</keyword>
<dbReference type="SUPFAM" id="SSF53335">
    <property type="entry name" value="S-adenosyl-L-methionine-dependent methyltransferases"/>
    <property type="match status" value="1"/>
</dbReference>
<keyword evidence="3" id="KW-0489">Methyltransferase</keyword>
<dbReference type="RefSeq" id="WP_069657111.1">
    <property type="nucleotide sequence ID" value="NZ_MIJF01000036.1"/>
</dbReference>
<dbReference type="Proteomes" id="UP000243739">
    <property type="component" value="Unassembled WGS sequence"/>
</dbReference>
<dbReference type="PROSITE" id="PS50123">
    <property type="entry name" value="CHER"/>
    <property type="match status" value="1"/>
</dbReference>
<comment type="catalytic activity">
    <reaction evidence="1">
        <text>L-glutamyl-[protein] + S-adenosyl-L-methionine = [protein]-L-glutamate 5-O-methyl ester + S-adenosyl-L-homocysteine</text>
        <dbReference type="Rhea" id="RHEA:24452"/>
        <dbReference type="Rhea" id="RHEA-COMP:10208"/>
        <dbReference type="Rhea" id="RHEA-COMP:10311"/>
        <dbReference type="ChEBI" id="CHEBI:29973"/>
        <dbReference type="ChEBI" id="CHEBI:57856"/>
        <dbReference type="ChEBI" id="CHEBI:59789"/>
        <dbReference type="ChEBI" id="CHEBI:82795"/>
        <dbReference type="EC" id="2.1.1.80"/>
    </reaction>
</comment>
<dbReference type="PRINTS" id="PR00996">
    <property type="entry name" value="CHERMTFRASE"/>
</dbReference>
<dbReference type="PANTHER" id="PTHR24422:SF19">
    <property type="entry name" value="CHEMOTAXIS PROTEIN METHYLTRANSFERASE"/>
    <property type="match status" value="1"/>
</dbReference>
<dbReference type="InterPro" id="IPR000780">
    <property type="entry name" value="CheR_MeTrfase"/>
</dbReference>
<evidence type="ECO:0000256" key="3">
    <source>
        <dbReference type="ARBA" id="ARBA00022603"/>
    </source>
</evidence>
<dbReference type="AlphaFoldDB" id="A0A1D2YTK4"/>
<dbReference type="Pfam" id="PF01739">
    <property type="entry name" value="CheR"/>
    <property type="match status" value="1"/>
</dbReference>
<dbReference type="InterPro" id="IPR050903">
    <property type="entry name" value="Bact_Chemotaxis_MeTrfase"/>
</dbReference>
<dbReference type="InterPro" id="IPR022642">
    <property type="entry name" value="CheR_C"/>
</dbReference>
<name>A0A1D2YTK4_9BACI</name>
<keyword evidence="5" id="KW-0949">S-adenosyl-L-methionine</keyword>
<reference evidence="7 8" key="1">
    <citation type="submission" date="2016-09" db="EMBL/GenBank/DDBJ databases">
        <title>Draft genome sequence for the type strain of Vulcanibacillus modesticaldus BR, a strictly anaerobic, moderately thermophilic, and nitrate-reducing bacterium from deep sea-hydrothermal vents of the Mid-Atlantic Ridge.</title>
        <authorList>
            <person name="Abin C.A."/>
            <person name="Hollibaugh J.T."/>
        </authorList>
    </citation>
    <scope>NUCLEOTIDE SEQUENCE [LARGE SCALE GENOMIC DNA]</scope>
    <source>
        <strain evidence="7 8">BR</strain>
    </source>
</reference>
<dbReference type="Gene3D" id="3.40.50.150">
    <property type="entry name" value="Vaccinia Virus protein VP39"/>
    <property type="match status" value="1"/>
</dbReference>
<protein>
    <recommendedName>
        <fullName evidence="2">protein-glutamate O-methyltransferase</fullName>
        <ecNumber evidence="2">2.1.1.80</ecNumber>
    </recommendedName>
</protein>
<keyword evidence="8" id="KW-1185">Reference proteome</keyword>
<dbReference type="SUPFAM" id="SSF47757">
    <property type="entry name" value="Chemotaxis receptor methyltransferase CheR, N-terminal domain"/>
    <property type="match status" value="1"/>
</dbReference>
<dbReference type="STRING" id="337097.BHF71_10235"/>
<dbReference type="PANTHER" id="PTHR24422">
    <property type="entry name" value="CHEMOTAXIS PROTEIN METHYLTRANSFERASE"/>
    <property type="match status" value="1"/>
</dbReference>
<dbReference type="EC" id="2.1.1.80" evidence="2"/>
<dbReference type="Pfam" id="PF03705">
    <property type="entry name" value="CheR_N"/>
    <property type="match status" value="1"/>
</dbReference>
<evidence type="ECO:0000256" key="4">
    <source>
        <dbReference type="ARBA" id="ARBA00022679"/>
    </source>
</evidence>
<evidence type="ECO:0000256" key="2">
    <source>
        <dbReference type="ARBA" id="ARBA00012534"/>
    </source>
</evidence>
<dbReference type="EMBL" id="MIJF01000036">
    <property type="protein sequence ID" value="OEF99028.1"/>
    <property type="molecule type" value="Genomic_DNA"/>
</dbReference>
<gene>
    <name evidence="7" type="ORF">BHF71_10235</name>
</gene>
<dbReference type="InterPro" id="IPR029063">
    <property type="entry name" value="SAM-dependent_MTases_sf"/>
</dbReference>
<organism evidence="7 8">
    <name type="scientific">Vulcanibacillus modesticaldus</name>
    <dbReference type="NCBI Taxonomy" id="337097"/>
    <lineage>
        <taxon>Bacteria</taxon>
        <taxon>Bacillati</taxon>
        <taxon>Bacillota</taxon>
        <taxon>Bacilli</taxon>
        <taxon>Bacillales</taxon>
        <taxon>Bacillaceae</taxon>
        <taxon>Vulcanibacillus</taxon>
    </lineage>
</organism>
<dbReference type="SMART" id="SM00138">
    <property type="entry name" value="MeTrc"/>
    <property type="match status" value="1"/>
</dbReference>
<evidence type="ECO:0000313" key="7">
    <source>
        <dbReference type="EMBL" id="OEF99028.1"/>
    </source>
</evidence>
<dbReference type="GO" id="GO:0032259">
    <property type="term" value="P:methylation"/>
    <property type="evidence" value="ECO:0007669"/>
    <property type="project" value="UniProtKB-KW"/>
</dbReference>
<evidence type="ECO:0000256" key="1">
    <source>
        <dbReference type="ARBA" id="ARBA00001541"/>
    </source>
</evidence>
<evidence type="ECO:0000259" key="6">
    <source>
        <dbReference type="PROSITE" id="PS50123"/>
    </source>
</evidence>
<feature type="domain" description="CheR-type methyltransferase" evidence="6">
    <location>
        <begin position="2"/>
        <end position="267"/>
    </location>
</feature>
<evidence type="ECO:0000313" key="8">
    <source>
        <dbReference type="Proteomes" id="UP000243739"/>
    </source>
</evidence>
<accession>A0A1D2YTK4</accession>
<proteinExistence type="predicted"/>
<dbReference type="InterPro" id="IPR036804">
    <property type="entry name" value="CheR_N_sf"/>
</dbReference>
<dbReference type="GO" id="GO:0008983">
    <property type="term" value="F:protein-glutamate O-methyltransferase activity"/>
    <property type="evidence" value="ECO:0007669"/>
    <property type="project" value="UniProtKB-EC"/>
</dbReference>
<dbReference type="Gene3D" id="1.10.155.10">
    <property type="entry name" value="Chemotaxis receptor methyltransferase CheR, N-terminal domain"/>
    <property type="match status" value="1"/>
</dbReference>
<sequence>MAPIVSLTSSDQDYQQFIHNVKRKIGIDLSLYKENQMKRRLTSFREKRGFNDFQSFFKAIEKDEQLLNEFVDRITINVTEFFRNSNRWQVLAKKIIPNLPNKSKIRCWSAACSTGEEPYTLSIILSHYFPELQFEILATDIDEIALKKANEGIFTERSLKEVPKEIIQKYFRRENGLYYLIPEVKKNIKFKKHDLLVDDFEKDFDLIVCRNVMIYFTEEAKHDLYYKFSDALKEKGVLFVGSTEQIFNPAQYKFKVVDNFFYQKASESPSLSAI</sequence>
<dbReference type="InterPro" id="IPR022641">
    <property type="entry name" value="CheR_N"/>
</dbReference>
<comment type="caution">
    <text evidence="7">The sequence shown here is derived from an EMBL/GenBank/DDBJ whole genome shotgun (WGS) entry which is preliminary data.</text>
</comment>
<evidence type="ECO:0000256" key="5">
    <source>
        <dbReference type="ARBA" id="ARBA00022691"/>
    </source>
</evidence>